<dbReference type="Proteomes" id="UP000332933">
    <property type="component" value="Unassembled WGS sequence"/>
</dbReference>
<reference evidence="5 6" key="1">
    <citation type="submission" date="2019-03" db="EMBL/GenBank/DDBJ databases">
        <authorList>
            <person name="Gaulin E."/>
            <person name="Dumas B."/>
        </authorList>
    </citation>
    <scope>NUCLEOTIDE SEQUENCE [LARGE SCALE GENOMIC DNA]</scope>
    <source>
        <strain evidence="5">CBS 568.67</strain>
    </source>
</reference>
<keyword evidence="6" id="KW-1185">Reference proteome</keyword>
<dbReference type="Pfam" id="PF03033">
    <property type="entry name" value="Glyco_transf_28"/>
    <property type="match status" value="1"/>
</dbReference>
<dbReference type="PANTHER" id="PTHR48050:SF13">
    <property type="entry name" value="STEROL 3-BETA-GLUCOSYLTRANSFERASE UGT80A2"/>
    <property type="match status" value="1"/>
</dbReference>
<reference evidence="4" key="2">
    <citation type="submission" date="2019-06" db="EMBL/GenBank/DDBJ databases">
        <title>Genomics analysis of Aphanomyces spp. identifies a new class of oomycete effector associated with host adaptation.</title>
        <authorList>
            <person name="Gaulin E."/>
        </authorList>
    </citation>
    <scope>NUCLEOTIDE SEQUENCE</scope>
    <source>
        <strain evidence="4">CBS 578.67</strain>
    </source>
</reference>
<dbReference type="Gene3D" id="3.40.50.2000">
    <property type="entry name" value="Glycogen Phosphorylase B"/>
    <property type="match status" value="2"/>
</dbReference>
<feature type="domain" description="Glycosyltransferase family 28 N-terminal" evidence="2">
    <location>
        <begin position="4"/>
        <end position="92"/>
    </location>
</feature>
<dbReference type="Pfam" id="PF06722">
    <property type="entry name" value="EryCIII-like_C"/>
    <property type="match status" value="1"/>
</dbReference>
<protein>
    <submittedName>
        <fullName evidence="5">Aste57867_3072 protein</fullName>
    </submittedName>
</protein>
<sequence>MVRIVIATIGSRGDLQPYCILGQALAARGHDVAIATEKRLESLVTNEFKLPFRCIVGDCCRMLFDPVMQAKLRTCSFFETLQIIGDFNKDIDPREIMASYVAALDGADIVVSSYLSFAETYCVAEAKQLRWVPVFLGNFQFRTSEYPSWVIDGLTFGLRWLNRLSYSLLVRMMWQKQRAGINTSRQELLALPSITSPEGIMGRLQEDDIIIIHIAASTLFAGPKHKLPTDIDPTKVNYTGFLFPLNNPVGSSSLQTFIQEAKYDAVPVIYLGFGSMPTLEPLLLVQLIVQVCQTAKCRCVFVSGWSSTSSPECQELLTTHSDLICNESSVSHPWLFPQMSCILHHAGLGTTAAALQSGIPQIPCPIMVDQFYNAKKMVQLGVALTTIGSKQLTAVNVSKAVKAVLHNEKHVRMRAQEMGKYVTDESAGNLDRLCDQLLAAKAVFA</sequence>
<dbReference type="GO" id="GO:0005975">
    <property type="term" value="P:carbohydrate metabolic process"/>
    <property type="evidence" value="ECO:0007669"/>
    <property type="project" value="InterPro"/>
</dbReference>
<keyword evidence="1" id="KW-0808">Transferase</keyword>
<accession>A0A485K9Z3</accession>
<dbReference type="SUPFAM" id="SSF53756">
    <property type="entry name" value="UDP-Glycosyltransferase/glycogen phosphorylase"/>
    <property type="match status" value="1"/>
</dbReference>
<dbReference type="InterPro" id="IPR050426">
    <property type="entry name" value="Glycosyltransferase_28"/>
</dbReference>
<dbReference type="InterPro" id="IPR004276">
    <property type="entry name" value="GlycoTrans_28_N"/>
</dbReference>
<feature type="domain" description="Erythromycin biosynthesis protein CIII-like C-terminal" evidence="3">
    <location>
        <begin position="335"/>
        <end position="418"/>
    </location>
</feature>
<dbReference type="GO" id="GO:0016906">
    <property type="term" value="F:sterol 3-beta-glucosyltransferase activity"/>
    <property type="evidence" value="ECO:0007669"/>
    <property type="project" value="UniProtKB-ARBA"/>
</dbReference>
<evidence type="ECO:0000256" key="1">
    <source>
        <dbReference type="ARBA" id="ARBA00022679"/>
    </source>
</evidence>
<dbReference type="EMBL" id="VJMH01000472">
    <property type="protein sequence ID" value="KAF0716015.1"/>
    <property type="molecule type" value="Genomic_DNA"/>
</dbReference>
<evidence type="ECO:0000313" key="4">
    <source>
        <dbReference type="EMBL" id="KAF0716015.1"/>
    </source>
</evidence>
<evidence type="ECO:0000313" key="5">
    <source>
        <dbReference type="EMBL" id="VFT80252.1"/>
    </source>
</evidence>
<name>A0A485K9Z3_9STRA</name>
<dbReference type="PANTHER" id="PTHR48050">
    <property type="entry name" value="STEROL 3-BETA-GLUCOSYLTRANSFERASE"/>
    <property type="match status" value="1"/>
</dbReference>
<dbReference type="CDD" id="cd03784">
    <property type="entry name" value="GT1_Gtf-like"/>
    <property type="match status" value="1"/>
</dbReference>
<dbReference type="FunFam" id="3.40.50.2000:FF:000009">
    <property type="entry name" value="Sterol 3-beta-glucosyltransferase UGT80A2"/>
    <property type="match status" value="1"/>
</dbReference>
<organism evidence="5 6">
    <name type="scientific">Aphanomyces stellatus</name>
    <dbReference type="NCBI Taxonomy" id="120398"/>
    <lineage>
        <taxon>Eukaryota</taxon>
        <taxon>Sar</taxon>
        <taxon>Stramenopiles</taxon>
        <taxon>Oomycota</taxon>
        <taxon>Saprolegniomycetes</taxon>
        <taxon>Saprolegniales</taxon>
        <taxon>Verrucalvaceae</taxon>
        <taxon>Aphanomyces</taxon>
    </lineage>
</organism>
<dbReference type="InterPro" id="IPR002213">
    <property type="entry name" value="UDP_glucos_trans"/>
</dbReference>
<evidence type="ECO:0000259" key="2">
    <source>
        <dbReference type="Pfam" id="PF03033"/>
    </source>
</evidence>
<dbReference type="InterPro" id="IPR010610">
    <property type="entry name" value="EryCIII-like_C"/>
</dbReference>
<dbReference type="AlphaFoldDB" id="A0A485K9Z3"/>
<dbReference type="OrthoDB" id="76744at2759"/>
<evidence type="ECO:0000313" key="6">
    <source>
        <dbReference type="Proteomes" id="UP000332933"/>
    </source>
</evidence>
<dbReference type="EMBL" id="CAADRA010000472">
    <property type="protein sequence ID" value="VFT80252.1"/>
    <property type="molecule type" value="Genomic_DNA"/>
</dbReference>
<evidence type="ECO:0000259" key="3">
    <source>
        <dbReference type="Pfam" id="PF06722"/>
    </source>
</evidence>
<proteinExistence type="predicted"/>
<gene>
    <name evidence="5" type="primary">Aste57867_3072</name>
    <name evidence="4" type="ORF">As57867_003063</name>
    <name evidence="5" type="ORF">ASTE57867_3072</name>
</gene>